<protein>
    <submittedName>
        <fullName evidence="1">Uncharacterized protein</fullName>
    </submittedName>
</protein>
<organism evidence="1">
    <name type="scientific">termite gut metagenome</name>
    <dbReference type="NCBI Taxonomy" id="433724"/>
    <lineage>
        <taxon>unclassified sequences</taxon>
        <taxon>metagenomes</taxon>
        <taxon>organismal metagenomes</taxon>
    </lineage>
</organism>
<dbReference type="PROSITE" id="PS51257">
    <property type="entry name" value="PROKAR_LIPOPROTEIN"/>
    <property type="match status" value="1"/>
</dbReference>
<dbReference type="AlphaFoldDB" id="A0A5J4RTJ7"/>
<proteinExistence type="predicted"/>
<dbReference type="EMBL" id="SNRY01000762">
    <property type="protein sequence ID" value="KAA6336772.1"/>
    <property type="molecule type" value="Genomic_DNA"/>
</dbReference>
<reference evidence="1" key="1">
    <citation type="submission" date="2019-03" db="EMBL/GenBank/DDBJ databases">
        <title>Single cell metagenomics reveals metabolic interactions within the superorganism composed of flagellate Streblomastix strix and complex community of Bacteroidetes bacteria on its surface.</title>
        <authorList>
            <person name="Treitli S.C."/>
            <person name="Kolisko M."/>
            <person name="Husnik F."/>
            <person name="Keeling P."/>
            <person name="Hampl V."/>
        </authorList>
    </citation>
    <scope>NUCLEOTIDE SEQUENCE</scope>
    <source>
        <strain evidence="1">STM</strain>
    </source>
</reference>
<name>A0A5J4RTJ7_9ZZZZ</name>
<sequence>MRKKDIKAVFFGGIVLLSLFSCIDSKYDLGKDIDLTVLVGGEKLTLPVGSSEKMYLNKFIKVEDNELLDTLETGAYYLMKADTMNDTKVHVDSVEISDPTFEIEDIVLLSSSAGSEYPSTMGDGVSISVSKNGSFNVYNNDMPPEVIRVQSFDIVGEEYINISFEAMGLQSDDQIDLTALKITFPDFFIFKEGQKGLDHTTNTYTIGDNEGDAHLNSSKNSCERQLIVDRFYFRDDRQGWVDHETDEKGIFSVDGDLEMGGEIIASFKGDLEEDYTDDVRLGTKIVFLPHSFFIASISGKVDPKINIDTVKVELTEIPDFLNDDDARMDFANPEIRLHVENPFGLPILLNLDMQGWKNGKKTHNESIKVGGIKIPANPNLDQLPTPITIIISKLGAPENEEPVADTNYYKVSELGDLFFIIPDEMELNVEAHADQDPKEKHTIILGETEQVVKINYEVNLPLSFGENMSIVYKDTISGWNEDIKNFDIKRIDIEAEILNTIPLELSLSGYAIDVNGKKLDRLIVGIKDNAPIPPCNEDGSETTVSVVIEIVELVPAFSDNPTAIMKNLDGIVLNFTAKSTETINNMPLKNTQYMMLKGMKARIPGGVKLNMNE</sequence>
<comment type="caution">
    <text evidence="1">The sequence shown here is derived from an EMBL/GenBank/DDBJ whole genome shotgun (WGS) entry which is preliminary data.</text>
</comment>
<accession>A0A5J4RTJ7</accession>
<gene>
    <name evidence="1" type="ORF">EZS27_015092</name>
</gene>
<evidence type="ECO:0000313" key="1">
    <source>
        <dbReference type="EMBL" id="KAA6336772.1"/>
    </source>
</evidence>